<accession>A0A0G0V8T7</accession>
<protein>
    <recommendedName>
        <fullName evidence="1">NYN domain-containing protein</fullName>
    </recommendedName>
</protein>
<feature type="domain" description="NYN" evidence="1">
    <location>
        <begin position="1"/>
        <end position="158"/>
    </location>
</feature>
<evidence type="ECO:0000313" key="2">
    <source>
        <dbReference type="EMBL" id="KKR97453.1"/>
    </source>
</evidence>
<dbReference type="EMBL" id="LCAV01000030">
    <property type="protein sequence ID" value="KKR97453.1"/>
    <property type="molecule type" value="Genomic_DNA"/>
</dbReference>
<gene>
    <name evidence="2" type="ORF">UU49_C0030G0007</name>
</gene>
<dbReference type="Proteomes" id="UP000034108">
    <property type="component" value="Unassembled WGS sequence"/>
</dbReference>
<dbReference type="PANTHER" id="PTHR35458:SF8">
    <property type="entry name" value="SLR0650 PROTEIN"/>
    <property type="match status" value="1"/>
</dbReference>
<dbReference type="Pfam" id="PF01936">
    <property type="entry name" value="NYN"/>
    <property type="match status" value="1"/>
</dbReference>
<dbReference type="PANTHER" id="PTHR35458">
    <property type="entry name" value="SLR0755 PROTEIN"/>
    <property type="match status" value="1"/>
</dbReference>
<comment type="caution">
    <text evidence="2">The sequence shown here is derived from an EMBL/GenBank/DDBJ whole genome shotgun (WGS) entry which is preliminary data.</text>
</comment>
<reference evidence="2 3" key="1">
    <citation type="journal article" date="2015" name="Nature">
        <title>rRNA introns, odd ribosomes, and small enigmatic genomes across a large radiation of phyla.</title>
        <authorList>
            <person name="Brown C.T."/>
            <person name="Hug L.A."/>
            <person name="Thomas B.C."/>
            <person name="Sharon I."/>
            <person name="Castelle C.J."/>
            <person name="Singh A."/>
            <person name="Wilkins M.J."/>
            <person name="Williams K.H."/>
            <person name="Banfield J.F."/>
        </authorList>
    </citation>
    <scope>NUCLEOTIDE SEQUENCE [LARGE SCALE GENOMIC DNA]</scope>
</reference>
<organism evidence="2 3">
    <name type="scientific">Candidatus Magasanikbacteria bacterium GW2011_GWC2_41_17</name>
    <dbReference type="NCBI Taxonomy" id="1619048"/>
    <lineage>
        <taxon>Bacteria</taxon>
        <taxon>Candidatus Magasanikiibacteriota</taxon>
    </lineage>
</organism>
<proteinExistence type="predicted"/>
<dbReference type="Gene3D" id="3.40.50.1010">
    <property type="entry name" value="5'-nuclease"/>
    <property type="match status" value="1"/>
</dbReference>
<dbReference type="STRING" id="1619048.UU49_C0030G0007"/>
<name>A0A0G0V8T7_9BACT</name>
<dbReference type="InterPro" id="IPR021139">
    <property type="entry name" value="NYN"/>
</dbReference>
<dbReference type="AlphaFoldDB" id="A0A0G0V8T7"/>
<sequence>MIFIDGSNFYFKMKSLEIKNLSKFKYRELCEYIAGERLIATAGYYVGVVRAKFSDEKGQKMRLAQRKLFNHLHNQQVVVHNGYLMKNDGVYHEKGVDVKIATDLLVGAYENLYDDAIVISSDTDLLPAMQKVKELGKNVEYVGFGHQPALALQTAATRSRLLLIEELEKFVSRE</sequence>
<dbReference type="GO" id="GO:0004540">
    <property type="term" value="F:RNA nuclease activity"/>
    <property type="evidence" value="ECO:0007669"/>
    <property type="project" value="InterPro"/>
</dbReference>
<evidence type="ECO:0000259" key="1">
    <source>
        <dbReference type="Pfam" id="PF01936"/>
    </source>
</evidence>
<dbReference type="InterPro" id="IPR047140">
    <property type="entry name" value="LabA"/>
</dbReference>
<evidence type="ECO:0000313" key="3">
    <source>
        <dbReference type="Proteomes" id="UP000034108"/>
    </source>
</evidence>